<feature type="transmembrane region" description="Helical" evidence="11">
    <location>
        <begin position="461"/>
        <end position="483"/>
    </location>
</feature>
<keyword evidence="4 11" id="KW-0812">Transmembrane</keyword>
<keyword evidence="10" id="KW-0325">Glycoprotein</keyword>
<feature type="transmembrane region" description="Helical" evidence="11">
    <location>
        <begin position="427"/>
        <end position="449"/>
    </location>
</feature>
<dbReference type="GO" id="GO:0015651">
    <property type="term" value="F:quaternary ammonium group transmembrane transporter activity"/>
    <property type="evidence" value="ECO:0000318"/>
    <property type="project" value="GO_Central"/>
</dbReference>
<dbReference type="GO" id="GO:0005524">
    <property type="term" value="F:ATP binding"/>
    <property type="evidence" value="ECO:0007669"/>
    <property type="project" value="UniProtKB-KW"/>
</dbReference>
<evidence type="ECO:0000256" key="2">
    <source>
        <dbReference type="ARBA" id="ARBA00009203"/>
    </source>
</evidence>
<dbReference type="eggNOG" id="KOG0255">
    <property type="taxonomic scope" value="Eukaryota"/>
</dbReference>
<feature type="transmembrane region" description="Helical" evidence="11">
    <location>
        <begin position="193"/>
        <end position="217"/>
    </location>
</feature>
<comment type="similarity">
    <text evidence="2">Belongs to the major facilitator (TC 2.A.1) superfamily. Organic cation transporter (TC 2.A.1.19) family.</text>
</comment>
<dbReference type="InterPro" id="IPR005829">
    <property type="entry name" value="Sugar_transporter_CS"/>
</dbReference>
<dbReference type="Bgee" id="ENSLOCG00000010344">
    <property type="expression patterns" value="Expressed in intestine and 13 other cell types or tissues"/>
</dbReference>
<dbReference type="GO" id="GO:0015697">
    <property type="term" value="P:quaternary ammonium group transport"/>
    <property type="evidence" value="ECO:0000318"/>
    <property type="project" value="GO_Central"/>
</dbReference>
<dbReference type="GeneID" id="102691604"/>
<dbReference type="PROSITE" id="PS50850">
    <property type="entry name" value="MFS"/>
    <property type="match status" value="1"/>
</dbReference>
<dbReference type="InterPro" id="IPR005828">
    <property type="entry name" value="MFS_sugar_transport-like"/>
</dbReference>
<sequence>MRDYDEITAFLGEWGPFQRVIFFLLSLSIIPNGFTGLSIVFVGDTPAHTCLIPQSANISAEWRNVSIPVEKINGETQYSKCRRYKLDVIKNFSDQKLIPGVDVHVTEIQQESCKDGWEYNRDTYTSTIVTEWDLVCENEWKGPLTSSILFFGVLTGTFVSGQLSDRFGRKLILFATMGVQTLSSLILVFSPSWVVFCLLFFIVGMGHISNYVAAFVLGTEILSKSIRIIYSTLGVCVFFAFGYMALPLLAFFIRGWRMLLLALTLPGLLYIPLWWFIPESPRWLLSQGRVEEAEAILRKAARMNRITAPDAIFHPIQANETTSEKARPHNVFDLLRTSNICCVTVVLCLVWMILSMGYFALSLNTSNLHGNPYLNCFFSAAIEVPAYSAAWLLLRFCSRRLCLFFTLSLGGGVLLFIHLIPQNLISLAIALEMLGKFGMTSAFSIVYAFTAELYPTVVRNMAVGACSMFSRIGSIIAPYFTYMGSHDKFLPYILMGSLTVFSGVLALLLPESFGMPLPDTIVQMQKITWCKRTKTSYNLNDRVEVEPNNSAVFETETL</sequence>
<protein>
    <submittedName>
        <fullName evidence="13">Solute carrier family 22 member 21</fullName>
    </submittedName>
</protein>
<dbReference type="EMBL" id="AHAT01021391">
    <property type="status" value="NOT_ANNOTATED_CDS"/>
    <property type="molecule type" value="Genomic_DNA"/>
</dbReference>
<evidence type="ECO:0000313" key="14">
    <source>
        <dbReference type="Proteomes" id="UP000018468"/>
    </source>
</evidence>
<evidence type="ECO:0000256" key="9">
    <source>
        <dbReference type="ARBA" id="ARBA00023136"/>
    </source>
</evidence>
<reference evidence="13" key="3">
    <citation type="submission" date="2025-09" db="UniProtKB">
        <authorList>
            <consortium name="Ensembl"/>
        </authorList>
    </citation>
    <scope>IDENTIFICATION</scope>
</reference>
<feature type="transmembrane region" description="Helical" evidence="11">
    <location>
        <begin position="229"/>
        <end position="253"/>
    </location>
</feature>
<dbReference type="GO" id="GO:0006811">
    <property type="term" value="P:monoatomic ion transport"/>
    <property type="evidence" value="ECO:0007669"/>
    <property type="project" value="UniProtKB-KW"/>
</dbReference>
<dbReference type="Proteomes" id="UP000018468">
    <property type="component" value="Linkage group LG6"/>
</dbReference>
<keyword evidence="9 11" id="KW-0472">Membrane</keyword>
<keyword evidence="8" id="KW-0406">Ion transport</keyword>
<dbReference type="Ensembl" id="ENSLOCT00000012705.1">
    <property type="protein sequence ID" value="ENSLOCP00000012681.1"/>
    <property type="gene ID" value="ENSLOCG00000010344.1"/>
</dbReference>
<dbReference type="Gene3D" id="1.20.1250.20">
    <property type="entry name" value="MFS general substrate transporter like domains"/>
    <property type="match status" value="1"/>
</dbReference>
<accession>W5MWC2</accession>
<dbReference type="GO" id="GO:0012505">
    <property type="term" value="C:endomembrane system"/>
    <property type="evidence" value="ECO:0007669"/>
    <property type="project" value="UniProtKB-SubCell"/>
</dbReference>
<feature type="transmembrane region" description="Helical" evidence="11">
    <location>
        <begin position="259"/>
        <end position="277"/>
    </location>
</feature>
<proteinExistence type="inferred from homology"/>
<dbReference type="PANTHER" id="PTHR24064">
    <property type="entry name" value="SOLUTE CARRIER FAMILY 22 MEMBER"/>
    <property type="match status" value="1"/>
</dbReference>
<feature type="transmembrane region" description="Helical" evidence="11">
    <location>
        <begin position="340"/>
        <end position="360"/>
    </location>
</feature>
<evidence type="ECO:0000256" key="6">
    <source>
        <dbReference type="ARBA" id="ARBA00022840"/>
    </source>
</evidence>
<reference evidence="13" key="2">
    <citation type="submission" date="2025-08" db="UniProtKB">
        <authorList>
            <consortium name="Ensembl"/>
        </authorList>
    </citation>
    <scope>IDENTIFICATION</scope>
</reference>
<dbReference type="KEGG" id="loc:102691604"/>
<feature type="transmembrane region" description="Helical" evidence="11">
    <location>
        <begin position="401"/>
        <end position="421"/>
    </location>
</feature>
<evidence type="ECO:0000256" key="5">
    <source>
        <dbReference type="ARBA" id="ARBA00022741"/>
    </source>
</evidence>
<dbReference type="GeneTree" id="ENSGT00940000163251"/>
<feature type="domain" description="Major facilitator superfamily (MFS) profile" evidence="12">
    <location>
        <begin position="88"/>
        <end position="514"/>
    </location>
</feature>
<dbReference type="NCBIfam" id="TIGR00898">
    <property type="entry name" value="2A0119"/>
    <property type="match status" value="1"/>
</dbReference>
<keyword evidence="3" id="KW-0813">Transport</keyword>
<keyword evidence="7 11" id="KW-1133">Transmembrane helix</keyword>
<dbReference type="HOGENOM" id="CLU_001265_33_4_1"/>
<dbReference type="InterPro" id="IPR020846">
    <property type="entry name" value="MFS_dom"/>
</dbReference>
<dbReference type="FunFam" id="1.20.1250.20:FF:000070">
    <property type="entry name" value="Solute carrier family 22 member 5"/>
    <property type="match status" value="1"/>
</dbReference>
<evidence type="ECO:0000256" key="4">
    <source>
        <dbReference type="ARBA" id="ARBA00022692"/>
    </source>
</evidence>
<dbReference type="Pfam" id="PF00083">
    <property type="entry name" value="Sugar_tr"/>
    <property type="match status" value="1"/>
</dbReference>
<feature type="transmembrane region" description="Helical" evidence="11">
    <location>
        <begin position="20"/>
        <end position="42"/>
    </location>
</feature>
<feature type="transmembrane region" description="Helical" evidence="11">
    <location>
        <begin position="171"/>
        <end position="187"/>
    </location>
</feature>
<keyword evidence="5" id="KW-0547">Nucleotide-binding</keyword>
<name>W5MWC2_LEPOC</name>
<feature type="transmembrane region" description="Helical" evidence="11">
    <location>
        <begin position="372"/>
        <end position="394"/>
    </location>
</feature>
<dbReference type="SUPFAM" id="SSF103473">
    <property type="entry name" value="MFS general substrate transporter"/>
    <property type="match status" value="1"/>
</dbReference>
<dbReference type="InterPro" id="IPR036259">
    <property type="entry name" value="MFS_trans_sf"/>
</dbReference>
<feature type="transmembrane region" description="Helical" evidence="11">
    <location>
        <begin position="489"/>
        <end position="509"/>
    </location>
</feature>
<evidence type="ECO:0000256" key="11">
    <source>
        <dbReference type="SAM" id="Phobius"/>
    </source>
</evidence>
<reference evidence="14" key="1">
    <citation type="submission" date="2011-12" db="EMBL/GenBank/DDBJ databases">
        <title>The Draft Genome of Lepisosteus oculatus.</title>
        <authorList>
            <consortium name="The Broad Institute Genome Assembly &amp; Analysis Group"/>
            <consortium name="Computational R&amp;D Group"/>
            <consortium name="and Sequencing Platform"/>
            <person name="Di Palma F."/>
            <person name="Alfoldi J."/>
            <person name="Johnson J."/>
            <person name="Berlin A."/>
            <person name="Gnerre S."/>
            <person name="Jaffe D."/>
            <person name="MacCallum I."/>
            <person name="Young S."/>
            <person name="Walker B.J."/>
            <person name="Lander E.S."/>
            <person name="Lindblad-Toh K."/>
        </authorList>
    </citation>
    <scope>NUCLEOTIDE SEQUENCE [LARGE SCALE GENOMIC DNA]</scope>
</reference>
<evidence type="ECO:0000256" key="1">
    <source>
        <dbReference type="ARBA" id="ARBA00004127"/>
    </source>
</evidence>
<evidence type="ECO:0000256" key="7">
    <source>
        <dbReference type="ARBA" id="ARBA00022989"/>
    </source>
</evidence>
<comment type="subcellular location">
    <subcellularLocation>
        <location evidence="1">Endomembrane system</location>
        <topology evidence="1">Multi-pass membrane protein</topology>
    </subcellularLocation>
</comment>
<dbReference type="OrthoDB" id="3936150at2759"/>
<dbReference type="InParanoid" id="W5MWC2"/>
<evidence type="ECO:0000313" key="13">
    <source>
        <dbReference type="Ensembl" id="ENSLOCP00000012681.1"/>
    </source>
</evidence>
<keyword evidence="14" id="KW-1185">Reference proteome</keyword>
<evidence type="ECO:0000259" key="12">
    <source>
        <dbReference type="PROSITE" id="PS50850"/>
    </source>
</evidence>
<evidence type="ECO:0000256" key="3">
    <source>
        <dbReference type="ARBA" id="ARBA00022448"/>
    </source>
</evidence>
<dbReference type="AlphaFoldDB" id="W5MWC2"/>
<dbReference type="PROSITE" id="PS00216">
    <property type="entry name" value="SUGAR_TRANSPORT_1"/>
    <property type="match status" value="1"/>
</dbReference>
<dbReference type="OMA" id="RIIYCTL"/>
<dbReference type="InterPro" id="IPR004749">
    <property type="entry name" value="Orgcat_transp/SVOP"/>
</dbReference>
<organism evidence="13 14">
    <name type="scientific">Lepisosteus oculatus</name>
    <name type="common">Spotted gar</name>
    <dbReference type="NCBI Taxonomy" id="7918"/>
    <lineage>
        <taxon>Eukaryota</taxon>
        <taxon>Metazoa</taxon>
        <taxon>Chordata</taxon>
        <taxon>Craniata</taxon>
        <taxon>Vertebrata</taxon>
        <taxon>Euteleostomi</taxon>
        <taxon>Actinopterygii</taxon>
        <taxon>Neopterygii</taxon>
        <taxon>Holostei</taxon>
        <taxon>Semionotiformes</taxon>
        <taxon>Lepisosteidae</taxon>
        <taxon>Lepisosteus</taxon>
    </lineage>
</organism>
<evidence type="ECO:0000256" key="8">
    <source>
        <dbReference type="ARBA" id="ARBA00023065"/>
    </source>
</evidence>
<keyword evidence="6" id="KW-0067">ATP-binding</keyword>
<evidence type="ECO:0000256" key="10">
    <source>
        <dbReference type="ARBA" id="ARBA00023180"/>
    </source>
</evidence>
<dbReference type="GO" id="GO:0016020">
    <property type="term" value="C:membrane"/>
    <property type="evidence" value="ECO:0007669"/>
    <property type="project" value="InterPro"/>
</dbReference>
<dbReference type="STRING" id="7918.ENSLOCP00000012681"/>